<sequence>MLEKEKDPSQNSINLPKNRVMTGMGNKYQPPIYVKIYLHIMGDFVNEESISAITE</sequence>
<comment type="caution">
    <text evidence="2">The sequence shown here is derived from an EMBL/GenBank/DDBJ whole genome shotgun (WGS) entry which is preliminary data.</text>
</comment>
<organism evidence="2">
    <name type="scientific">Neobacillus citreus</name>
    <dbReference type="NCBI Taxonomy" id="2833578"/>
    <lineage>
        <taxon>Bacteria</taxon>
        <taxon>Bacillati</taxon>
        <taxon>Bacillota</taxon>
        <taxon>Bacilli</taxon>
        <taxon>Bacillales</taxon>
        <taxon>Bacillaceae</taxon>
        <taxon>Neobacillus</taxon>
    </lineage>
</organism>
<proteinExistence type="predicted"/>
<reference evidence="2" key="1">
    <citation type="submission" date="2021-05" db="EMBL/GenBank/DDBJ databases">
        <title>Novel Bacillus species.</title>
        <authorList>
            <person name="Liu G."/>
        </authorList>
    </citation>
    <scope>NUCLEOTIDE SEQUENCE</scope>
    <source>
        <strain evidence="2">FJAT-50051</strain>
    </source>
</reference>
<dbReference type="AlphaFoldDB" id="A0A942T279"/>
<evidence type="ECO:0000313" key="2">
    <source>
        <dbReference type="EMBL" id="MBS4183808.1"/>
    </source>
</evidence>
<gene>
    <name evidence="2" type="ORF">KHB02_20665</name>
</gene>
<accession>A0A942T279</accession>
<name>A0A942T279_9BACI</name>
<evidence type="ECO:0000256" key="1">
    <source>
        <dbReference type="SAM" id="MobiDB-lite"/>
    </source>
</evidence>
<protein>
    <submittedName>
        <fullName evidence="2">Uncharacterized protein</fullName>
    </submittedName>
</protein>
<feature type="region of interest" description="Disordered" evidence="1">
    <location>
        <begin position="1"/>
        <end position="20"/>
    </location>
</feature>
<dbReference type="EMBL" id="JAGYPE010000004">
    <property type="protein sequence ID" value="MBS4183808.1"/>
    <property type="molecule type" value="Genomic_DNA"/>
</dbReference>